<organism evidence="2 3">
    <name type="scientific">Solanum commersonii</name>
    <name type="common">Commerson's wild potato</name>
    <name type="synonym">Commerson's nightshade</name>
    <dbReference type="NCBI Taxonomy" id="4109"/>
    <lineage>
        <taxon>Eukaryota</taxon>
        <taxon>Viridiplantae</taxon>
        <taxon>Streptophyta</taxon>
        <taxon>Embryophyta</taxon>
        <taxon>Tracheophyta</taxon>
        <taxon>Spermatophyta</taxon>
        <taxon>Magnoliopsida</taxon>
        <taxon>eudicotyledons</taxon>
        <taxon>Gunneridae</taxon>
        <taxon>Pentapetalae</taxon>
        <taxon>asterids</taxon>
        <taxon>lamiids</taxon>
        <taxon>Solanales</taxon>
        <taxon>Solanaceae</taxon>
        <taxon>Solanoideae</taxon>
        <taxon>Solaneae</taxon>
        <taxon>Solanum</taxon>
    </lineage>
</organism>
<evidence type="ECO:0000313" key="3">
    <source>
        <dbReference type="Proteomes" id="UP000824120"/>
    </source>
</evidence>
<gene>
    <name evidence="2" type="ORF">H5410_043121</name>
</gene>
<feature type="region of interest" description="Disordered" evidence="1">
    <location>
        <begin position="1"/>
        <end position="24"/>
    </location>
</feature>
<dbReference type="EMBL" id="JACXVP010000008">
    <property type="protein sequence ID" value="KAG5592607.1"/>
    <property type="molecule type" value="Genomic_DNA"/>
</dbReference>
<dbReference type="AlphaFoldDB" id="A0A9J5XYB7"/>
<comment type="caution">
    <text evidence="2">The sequence shown here is derived from an EMBL/GenBank/DDBJ whole genome shotgun (WGS) entry which is preliminary data.</text>
</comment>
<evidence type="ECO:0000313" key="2">
    <source>
        <dbReference type="EMBL" id="KAG5592607.1"/>
    </source>
</evidence>
<dbReference type="Proteomes" id="UP000824120">
    <property type="component" value="Chromosome 8"/>
</dbReference>
<protein>
    <submittedName>
        <fullName evidence="2">Uncharacterized protein</fullName>
    </submittedName>
</protein>
<name>A0A9J5XYB7_SOLCO</name>
<keyword evidence="3" id="KW-1185">Reference proteome</keyword>
<sequence>MRRGGKWKVERERHTGMTAQIGPPPTKSITILSILCALSISPVDEPVTNHETVKMEAAALLEVFEAVGF</sequence>
<proteinExistence type="predicted"/>
<evidence type="ECO:0000256" key="1">
    <source>
        <dbReference type="SAM" id="MobiDB-lite"/>
    </source>
</evidence>
<accession>A0A9J5XYB7</accession>
<reference evidence="2 3" key="1">
    <citation type="submission" date="2020-09" db="EMBL/GenBank/DDBJ databases">
        <title>De no assembly of potato wild relative species, Solanum commersonii.</title>
        <authorList>
            <person name="Cho K."/>
        </authorList>
    </citation>
    <scope>NUCLEOTIDE SEQUENCE [LARGE SCALE GENOMIC DNA]</scope>
    <source>
        <strain evidence="2">LZ3.2</strain>
        <tissue evidence="2">Leaf</tissue>
    </source>
</reference>